<keyword evidence="2" id="KW-1185">Reference proteome</keyword>
<dbReference type="EMBL" id="JALBWM010000006">
    <property type="protein sequence ID" value="MCO1333250.1"/>
    <property type="molecule type" value="Genomic_DNA"/>
</dbReference>
<proteinExistence type="predicted"/>
<organism evidence="1 2">
    <name type="scientific">Microbulbifer okhotskensis</name>
    <dbReference type="NCBI Taxonomy" id="2926617"/>
    <lineage>
        <taxon>Bacteria</taxon>
        <taxon>Pseudomonadati</taxon>
        <taxon>Pseudomonadota</taxon>
        <taxon>Gammaproteobacteria</taxon>
        <taxon>Cellvibrionales</taxon>
        <taxon>Microbulbiferaceae</taxon>
        <taxon>Microbulbifer</taxon>
    </lineage>
</organism>
<comment type="caution">
    <text evidence="1">The sequence shown here is derived from an EMBL/GenBank/DDBJ whole genome shotgun (WGS) entry which is preliminary data.</text>
</comment>
<dbReference type="AlphaFoldDB" id="A0A9X2EKG9"/>
<accession>A0A9X2EKG9</accession>
<evidence type="ECO:0000313" key="2">
    <source>
        <dbReference type="Proteomes" id="UP001139028"/>
    </source>
</evidence>
<gene>
    <name evidence="1" type="ORF">MO867_02750</name>
</gene>
<evidence type="ECO:0000313" key="1">
    <source>
        <dbReference type="EMBL" id="MCO1333250.1"/>
    </source>
</evidence>
<name>A0A9X2EKG9_9GAMM</name>
<dbReference type="RefSeq" id="WP_252464417.1">
    <property type="nucleotide sequence ID" value="NZ_JALBWM010000006.1"/>
</dbReference>
<protein>
    <submittedName>
        <fullName evidence="1">Uncharacterized protein</fullName>
    </submittedName>
</protein>
<sequence length="261" mass="28824">MNELQRAEYLSVLGISSYVPRFVLPLAPSPRQAKLPPAEAIAVPGADPFPSSAGLRTNPLLQSAEQITTAPTQRANTTVRVLKEISALTGETQRPPTTVSAPIASPQKAVKPFVLNTWRIGAEVLVIDSHEPGAALPLEALFNNIIRALFWHQLPRQQERLHWPLTENRFGPAEDASQARDTFSSWLEASCARLPVKSIWLMGSESQEFCSPIALTQTISEWNGAQLITMPSLSLLLQEPEHKGPLWKLLRSRYPAETRAE</sequence>
<dbReference type="Proteomes" id="UP001139028">
    <property type="component" value="Unassembled WGS sequence"/>
</dbReference>
<reference evidence="1" key="1">
    <citation type="journal article" date="2022" name="Arch. Microbiol.">
        <title>Microbulbifer okhotskensis sp. nov., isolated from a deep bottom sediment of the Okhotsk Sea.</title>
        <authorList>
            <person name="Romanenko L."/>
            <person name="Kurilenko V."/>
            <person name="Otstavnykh N."/>
            <person name="Velansky P."/>
            <person name="Isaeva M."/>
            <person name="Mikhailov V."/>
        </authorList>
    </citation>
    <scope>NUCLEOTIDE SEQUENCE</scope>
    <source>
        <strain evidence="1">OS29</strain>
    </source>
</reference>